<protein>
    <submittedName>
        <fullName evidence="4">PhzF family phenazine biosynthesis isomerase</fullName>
    </submittedName>
</protein>
<evidence type="ECO:0000313" key="4">
    <source>
        <dbReference type="EMBL" id="QGW27407.1"/>
    </source>
</evidence>
<feature type="active site" evidence="3">
    <location>
        <position position="46"/>
    </location>
</feature>
<dbReference type="Pfam" id="PF02567">
    <property type="entry name" value="PhzC-PhzF"/>
    <property type="match status" value="1"/>
</dbReference>
<gene>
    <name evidence="4" type="ORF">GLV81_04220</name>
</gene>
<name>A0A6I6G5E1_9BACT</name>
<sequence length="269" mass="30008">MNLTIYQVDAFTDELFKGNPAAIVPLKQWLPDDVMQRIAMENNLAETAFFVPLYPGAHGGADYHIRWFTPTLEIDLCGHATVATAFVIDKMLKTGEQHITFSTQTAGHLEVTIQDDWYLLDFPARMPEPVVAPSLLYKALGVSNVVEILKSRDYFVVLENEDAVREVKPDMTLLKQLDTTGVIVTAKGYKADAVSRCFYPKAGVDEDPVTGSAHCNVVPYWSQQLQKTQLVCRQISARGGELVCEHRGDRVILGGKAVLYMKGEIYLQQ</sequence>
<evidence type="ECO:0000256" key="1">
    <source>
        <dbReference type="ARBA" id="ARBA00008270"/>
    </source>
</evidence>
<proteinExistence type="inferred from homology"/>
<dbReference type="KEGG" id="fls:GLV81_04220"/>
<dbReference type="PANTHER" id="PTHR13774:SF17">
    <property type="entry name" value="PHENAZINE BIOSYNTHESIS-LIKE DOMAIN-CONTAINING PROTEIN"/>
    <property type="match status" value="1"/>
</dbReference>
<dbReference type="AlphaFoldDB" id="A0A6I6G5E1"/>
<dbReference type="PIRSF" id="PIRSF016184">
    <property type="entry name" value="PhzC_PhzF"/>
    <property type="match status" value="1"/>
</dbReference>
<evidence type="ECO:0000256" key="3">
    <source>
        <dbReference type="PIRSR" id="PIRSR016184-1"/>
    </source>
</evidence>
<dbReference type="NCBIfam" id="TIGR00654">
    <property type="entry name" value="PhzF_family"/>
    <property type="match status" value="1"/>
</dbReference>
<dbReference type="Proteomes" id="UP000426027">
    <property type="component" value="Chromosome"/>
</dbReference>
<organism evidence="4 5">
    <name type="scientific">Phnomibacter ginsenosidimutans</name>
    <dbReference type="NCBI Taxonomy" id="2676868"/>
    <lineage>
        <taxon>Bacteria</taxon>
        <taxon>Pseudomonadati</taxon>
        <taxon>Bacteroidota</taxon>
        <taxon>Chitinophagia</taxon>
        <taxon>Chitinophagales</taxon>
        <taxon>Chitinophagaceae</taxon>
        <taxon>Phnomibacter</taxon>
    </lineage>
</organism>
<dbReference type="GO" id="GO:0016853">
    <property type="term" value="F:isomerase activity"/>
    <property type="evidence" value="ECO:0007669"/>
    <property type="project" value="UniProtKB-KW"/>
</dbReference>
<dbReference type="GO" id="GO:0005737">
    <property type="term" value="C:cytoplasm"/>
    <property type="evidence" value="ECO:0007669"/>
    <property type="project" value="TreeGrafter"/>
</dbReference>
<keyword evidence="5" id="KW-1185">Reference proteome</keyword>
<evidence type="ECO:0000313" key="5">
    <source>
        <dbReference type="Proteomes" id="UP000426027"/>
    </source>
</evidence>
<reference evidence="4 5" key="1">
    <citation type="submission" date="2019-11" db="EMBL/GenBank/DDBJ databases">
        <authorList>
            <person name="Im W.T."/>
        </authorList>
    </citation>
    <scope>NUCLEOTIDE SEQUENCE [LARGE SCALE GENOMIC DNA]</scope>
    <source>
        <strain evidence="4 5">SB-02</strain>
    </source>
</reference>
<dbReference type="PANTHER" id="PTHR13774">
    <property type="entry name" value="PHENAZINE BIOSYNTHESIS PROTEIN"/>
    <property type="match status" value="1"/>
</dbReference>
<accession>A0A6I6G5E1</accession>
<dbReference type="Gene3D" id="3.10.310.10">
    <property type="entry name" value="Diaminopimelate Epimerase, Chain A, domain 1"/>
    <property type="match status" value="2"/>
</dbReference>
<keyword evidence="2 4" id="KW-0413">Isomerase</keyword>
<dbReference type="InterPro" id="IPR003719">
    <property type="entry name" value="Phenazine_PhzF-like"/>
</dbReference>
<comment type="similarity">
    <text evidence="1">Belongs to the PhzF family.</text>
</comment>
<dbReference type="EMBL" id="CP046566">
    <property type="protein sequence ID" value="QGW27407.1"/>
    <property type="molecule type" value="Genomic_DNA"/>
</dbReference>
<evidence type="ECO:0000256" key="2">
    <source>
        <dbReference type="ARBA" id="ARBA00023235"/>
    </source>
</evidence>
<dbReference type="RefSeq" id="WP_157477152.1">
    <property type="nucleotide sequence ID" value="NZ_CP046566.1"/>
</dbReference>
<dbReference type="SUPFAM" id="SSF54506">
    <property type="entry name" value="Diaminopimelate epimerase-like"/>
    <property type="match status" value="1"/>
</dbReference>